<sequence length="83" mass="9057">MRKEYIRTKEGSNISKIIVDRDLCIGAASCVAVSAATYKLDDENKAVVIDPNAASDEELITAAKSCPTKAIIIIDKEEKQIYP</sequence>
<dbReference type="Gene3D" id="3.30.70.20">
    <property type="match status" value="1"/>
</dbReference>
<dbReference type="SUPFAM" id="SSF54862">
    <property type="entry name" value="4Fe-4S ferredoxins"/>
    <property type="match status" value="1"/>
</dbReference>
<evidence type="ECO:0000256" key="4">
    <source>
        <dbReference type="ARBA" id="ARBA00023004"/>
    </source>
</evidence>
<evidence type="ECO:0000256" key="5">
    <source>
        <dbReference type="ARBA" id="ARBA00023014"/>
    </source>
</evidence>
<evidence type="ECO:0000256" key="3">
    <source>
        <dbReference type="ARBA" id="ARBA00022982"/>
    </source>
</evidence>
<gene>
    <name evidence="6" type="ORF">A2819_02510</name>
</gene>
<dbReference type="GO" id="GO:0051536">
    <property type="term" value="F:iron-sulfur cluster binding"/>
    <property type="evidence" value="ECO:0007669"/>
    <property type="project" value="UniProtKB-KW"/>
</dbReference>
<accession>A0A1F5B3L4</accession>
<dbReference type="EMBL" id="MEYK01000018">
    <property type="protein sequence ID" value="OGD25220.1"/>
    <property type="molecule type" value="Genomic_DNA"/>
</dbReference>
<keyword evidence="2" id="KW-0479">Metal-binding</keyword>
<dbReference type="PANTHER" id="PTHR36923:SF3">
    <property type="entry name" value="FERREDOXIN"/>
    <property type="match status" value="1"/>
</dbReference>
<comment type="caution">
    <text evidence="6">The sequence shown here is derived from an EMBL/GenBank/DDBJ whole genome shotgun (WGS) entry which is preliminary data.</text>
</comment>
<name>A0A1F5B3L4_9BACT</name>
<evidence type="ECO:0000313" key="7">
    <source>
        <dbReference type="Proteomes" id="UP000176431"/>
    </source>
</evidence>
<keyword evidence="4" id="KW-0408">Iron</keyword>
<dbReference type="PANTHER" id="PTHR36923">
    <property type="entry name" value="FERREDOXIN"/>
    <property type="match status" value="1"/>
</dbReference>
<protein>
    <recommendedName>
        <fullName evidence="8">Ferredoxin</fullName>
    </recommendedName>
</protein>
<keyword evidence="3" id="KW-0249">Electron transport</keyword>
<evidence type="ECO:0000313" key="6">
    <source>
        <dbReference type="EMBL" id="OGD25220.1"/>
    </source>
</evidence>
<dbReference type="Pfam" id="PF13370">
    <property type="entry name" value="Fer4_13"/>
    <property type="match status" value="1"/>
</dbReference>
<dbReference type="Proteomes" id="UP000176431">
    <property type="component" value="Unassembled WGS sequence"/>
</dbReference>
<keyword evidence="5" id="KW-0411">Iron-sulfur</keyword>
<evidence type="ECO:0000256" key="2">
    <source>
        <dbReference type="ARBA" id="ARBA00022723"/>
    </source>
</evidence>
<dbReference type="InterPro" id="IPR051269">
    <property type="entry name" value="Fe-S_cluster_ET"/>
</dbReference>
<organism evidence="6 7">
    <name type="scientific">Candidatus Azambacteria bacterium RIFCSPHIGHO2_01_FULL_40_24</name>
    <dbReference type="NCBI Taxonomy" id="1797301"/>
    <lineage>
        <taxon>Bacteria</taxon>
        <taxon>Candidatus Azamiibacteriota</taxon>
    </lineage>
</organism>
<evidence type="ECO:0000256" key="1">
    <source>
        <dbReference type="ARBA" id="ARBA00022448"/>
    </source>
</evidence>
<evidence type="ECO:0008006" key="8">
    <source>
        <dbReference type="Google" id="ProtNLM"/>
    </source>
</evidence>
<dbReference type="AlphaFoldDB" id="A0A1F5B3L4"/>
<proteinExistence type="predicted"/>
<keyword evidence="1" id="KW-0813">Transport</keyword>
<dbReference type="GO" id="GO:0046872">
    <property type="term" value="F:metal ion binding"/>
    <property type="evidence" value="ECO:0007669"/>
    <property type="project" value="UniProtKB-KW"/>
</dbReference>
<reference evidence="6 7" key="1">
    <citation type="journal article" date="2016" name="Nat. Commun.">
        <title>Thousands of microbial genomes shed light on interconnected biogeochemical processes in an aquifer system.</title>
        <authorList>
            <person name="Anantharaman K."/>
            <person name="Brown C.T."/>
            <person name="Hug L.A."/>
            <person name="Sharon I."/>
            <person name="Castelle C.J."/>
            <person name="Probst A.J."/>
            <person name="Thomas B.C."/>
            <person name="Singh A."/>
            <person name="Wilkins M.J."/>
            <person name="Karaoz U."/>
            <person name="Brodie E.L."/>
            <person name="Williams K.H."/>
            <person name="Hubbard S.S."/>
            <person name="Banfield J.F."/>
        </authorList>
    </citation>
    <scope>NUCLEOTIDE SEQUENCE [LARGE SCALE GENOMIC DNA]</scope>
</reference>